<organism evidence="6">
    <name type="scientific">marine metagenome</name>
    <dbReference type="NCBI Taxonomy" id="408172"/>
    <lineage>
        <taxon>unclassified sequences</taxon>
        <taxon>metagenomes</taxon>
        <taxon>ecological metagenomes</taxon>
    </lineage>
</organism>
<evidence type="ECO:0000256" key="3">
    <source>
        <dbReference type="ARBA" id="ARBA00023134"/>
    </source>
</evidence>
<gene>
    <name evidence="6" type="ORF">METZ01_LOCUS18473</name>
</gene>
<dbReference type="CDD" id="cd01898">
    <property type="entry name" value="Obg"/>
    <property type="match status" value="1"/>
</dbReference>
<keyword evidence="3" id="KW-0342">GTP-binding</keyword>
<feature type="domain" description="Obg" evidence="5">
    <location>
        <begin position="1"/>
        <end position="158"/>
    </location>
</feature>
<dbReference type="GO" id="GO:0003924">
    <property type="term" value="F:GTPase activity"/>
    <property type="evidence" value="ECO:0007669"/>
    <property type="project" value="InterPro"/>
</dbReference>
<dbReference type="Pfam" id="PF01926">
    <property type="entry name" value="MMR_HSR1"/>
    <property type="match status" value="1"/>
</dbReference>
<dbReference type="GO" id="GO:0000287">
    <property type="term" value="F:magnesium ion binding"/>
    <property type="evidence" value="ECO:0007669"/>
    <property type="project" value="InterPro"/>
</dbReference>
<evidence type="ECO:0000256" key="1">
    <source>
        <dbReference type="ARBA" id="ARBA00007699"/>
    </source>
</evidence>
<dbReference type="InterPro" id="IPR036726">
    <property type="entry name" value="GTP1_OBG_dom_sf"/>
</dbReference>
<dbReference type="InterPro" id="IPR006169">
    <property type="entry name" value="GTP1_OBG_dom"/>
</dbReference>
<reference evidence="6" key="1">
    <citation type="submission" date="2018-05" db="EMBL/GenBank/DDBJ databases">
        <authorList>
            <person name="Lanie J.A."/>
            <person name="Ng W.-L."/>
            <person name="Kazmierczak K.M."/>
            <person name="Andrzejewski T.M."/>
            <person name="Davidsen T.M."/>
            <person name="Wayne K.J."/>
            <person name="Tettelin H."/>
            <person name="Glass J.I."/>
            <person name="Rusch D."/>
            <person name="Podicherti R."/>
            <person name="Tsui H.-C.T."/>
            <person name="Winkler M.E."/>
        </authorList>
    </citation>
    <scope>NUCLEOTIDE SEQUENCE</scope>
</reference>
<dbReference type="EMBL" id="UINC01000963">
    <property type="protein sequence ID" value="SUZ65619.1"/>
    <property type="molecule type" value="Genomic_DNA"/>
</dbReference>
<dbReference type="NCBIfam" id="TIGR02729">
    <property type="entry name" value="Obg_CgtA"/>
    <property type="match status" value="1"/>
</dbReference>
<dbReference type="InterPro" id="IPR006074">
    <property type="entry name" value="GTP1-OBG_CS"/>
</dbReference>
<keyword evidence="2" id="KW-0547">Nucleotide-binding</keyword>
<dbReference type="InterPro" id="IPR027417">
    <property type="entry name" value="P-loop_NTPase"/>
</dbReference>
<name>A0A381PHP7_9ZZZZ</name>
<dbReference type="Gene3D" id="2.70.210.12">
    <property type="entry name" value="GTP1/OBG domain"/>
    <property type="match status" value="1"/>
</dbReference>
<dbReference type="SUPFAM" id="SSF52540">
    <property type="entry name" value="P-loop containing nucleoside triphosphate hydrolases"/>
    <property type="match status" value="1"/>
</dbReference>
<dbReference type="PROSITE" id="PS00905">
    <property type="entry name" value="GTP1_OBG"/>
    <property type="match status" value="1"/>
</dbReference>
<dbReference type="Gene3D" id="3.40.50.300">
    <property type="entry name" value="P-loop containing nucleotide triphosphate hydrolases"/>
    <property type="match status" value="1"/>
</dbReference>
<dbReference type="HAMAP" id="MF_01454">
    <property type="entry name" value="GTPase_Obg"/>
    <property type="match status" value="1"/>
</dbReference>
<dbReference type="PROSITE" id="PS51710">
    <property type="entry name" value="G_OBG"/>
    <property type="match status" value="1"/>
</dbReference>
<dbReference type="PROSITE" id="PS51883">
    <property type="entry name" value="OBG"/>
    <property type="match status" value="1"/>
</dbReference>
<dbReference type="PIRSF" id="PIRSF002401">
    <property type="entry name" value="GTP_bd_Obg/CgtA"/>
    <property type="match status" value="1"/>
</dbReference>
<dbReference type="InterPro" id="IPR014100">
    <property type="entry name" value="GTP-bd_Obg/CgtA"/>
</dbReference>
<dbReference type="NCBIfam" id="NF008956">
    <property type="entry name" value="PRK12299.1"/>
    <property type="match status" value="1"/>
</dbReference>
<dbReference type="InterPro" id="IPR031167">
    <property type="entry name" value="G_OBG"/>
</dbReference>
<dbReference type="PANTHER" id="PTHR11702:SF31">
    <property type="entry name" value="MITOCHONDRIAL RIBOSOME-ASSOCIATED GTPASE 2"/>
    <property type="match status" value="1"/>
</dbReference>
<dbReference type="SUPFAM" id="SSF82051">
    <property type="entry name" value="Obg GTP-binding protein N-terminal domain"/>
    <property type="match status" value="1"/>
</dbReference>
<sequence length="326" mass="35498">MFIDYAKIELQAGNGGTGIVSFHREKYIDKGGPSGGDGGKGGDIVFSTNPNLHTLQDIRYRRLYKADNGGSGGSNKKTGKSGENLVIEIPCGTVIKNAESSKVILDMVEENQTHIVCEGGIGGKGNHHFKSATQQTPRFSQQGIPGNHLTVELELKVLADVGLVGLPNAGKSTLLSVMTTAKPKIADYPFTTLQPHLGIVKYGEYQSFVMADIPGLIEGASQGKGLGHQFLKHIERNKILLFLIDILDDNPQDTFNKLKKELHTFNDTLMDKPTLVVRTKLDTIQNPETLDQWNGFSEEYIDISSVSNSGLDNLKDRLVSFLSSSL</sequence>
<evidence type="ECO:0008006" key="7">
    <source>
        <dbReference type="Google" id="ProtNLM"/>
    </source>
</evidence>
<evidence type="ECO:0000313" key="6">
    <source>
        <dbReference type="EMBL" id="SUZ65619.1"/>
    </source>
</evidence>
<evidence type="ECO:0000256" key="2">
    <source>
        <dbReference type="ARBA" id="ARBA00022741"/>
    </source>
</evidence>
<evidence type="ECO:0000259" key="5">
    <source>
        <dbReference type="PROSITE" id="PS51883"/>
    </source>
</evidence>
<dbReference type="NCBIfam" id="NF008955">
    <property type="entry name" value="PRK12297.1"/>
    <property type="match status" value="1"/>
</dbReference>
<protein>
    <recommendedName>
        <fullName evidence="7">OBG-type G domain-containing protein</fullName>
    </recommendedName>
</protein>
<dbReference type="PRINTS" id="PR00326">
    <property type="entry name" value="GTP1OBG"/>
</dbReference>
<feature type="domain" description="OBG-type G" evidence="4">
    <location>
        <begin position="159"/>
        <end position="323"/>
    </location>
</feature>
<dbReference type="InterPro" id="IPR006073">
    <property type="entry name" value="GTP-bd"/>
</dbReference>
<dbReference type="PANTHER" id="PTHR11702">
    <property type="entry name" value="DEVELOPMENTALLY REGULATED GTP-BINDING PROTEIN-RELATED"/>
    <property type="match status" value="1"/>
</dbReference>
<dbReference type="InterPro" id="IPR045086">
    <property type="entry name" value="OBG_GTPase"/>
</dbReference>
<comment type="similarity">
    <text evidence="1">Belongs to the TRAFAC class OBG-HflX-like GTPase superfamily. OBG GTPase family.</text>
</comment>
<dbReference type="GO" id="GO:0005525">
    <property type="term" value="F:GTP binding"/>
    <property type="evidence" value="ECO:0007669"/>
    <property type="project" value="UniProtKB-KW"/>
</dbReference>
<evidence type="ECO:0000259" key="4">
    <source>
        <dbReference type="PROSITE" id="PS51710"/>
    </source>
</evidence>
<accession>A0A381PHP7</accession>
<proteinExistence type="inferred from homology"/>
<dbReference type="Pfam" id="PF01018">
    <property type="entry name" value="GTP1_OBG"/>
    <property type="match status" value="1"/>
</dbReference>
<dbReference type="AlphaFoldDB" id="A0A381PHP7"/>
<dbReference type="FunFam" id="2.70.210.12:FF:000001">
    <property type="entry name" value="GTPase Obg"/>
    <property type="match status" value="1"/>
</dbReference>